<dbReference type="EMBL" id="JARJCN010000015">
    <property type="protein sequence ID" value="KAJ7093839.1"/>
    <property type="molecule type" value="Genomic_DNA"/>
</dbReference>
<keyword evidence="3" id="KW-1185">Reference proteome</keyword>
<organism evidence="2 3">
    <name type="scientific">Mycena belliarum</name>
    <dbReference type="NCBI Taxonomy" id="1033014"/>
    <lineage>
        <taxon>Eukaryota</taxon>
        <taxon>Fungi</taxon>
        <taxon>Dikarya</taxon>
        <taxon>Basidiomycota</taxon>
        <taxon>Agaricomycotina</taxon>
        <taxon>Agaricomycetes</taxon>
        <taxon>Agaricomycetidae</taxon>
        <taxon>Agaricales</taxon>
        <taxon>Marasmiineae</taxon>
        <taxon>Mycenaceae</taxon>
        <taxon>Mycena</taxon>
    </lineage>
</organism>
<protein>
    <recommendedName>
        <fullName evidence="1">F-box domain-containing protein</fullName>
    </recommendedName>
</protein>
<accession>A0AAD6U7E3</accession>
<sequence length="580" mass="64683">MASSSELPLCHSCNNTFTESFTFPNPEELLAIVGSNPRHHPTSWVRAIIDEAPAEISRYDGILGDFQLVVGAMTARRDALKQLYERCTHVEGPVGRLPNELLALIFDLTAKEKSPTSEPVDPEEWEDEANEELSSIAGGTLFVCGQVCSRWRSVAMNTPLLWTNISLDMRCWTLPVETIRASVRHQQMIQLLKARLERTEQLPLTVQVCGMGACQPQALHILAQTSPRWRAASFSLDCTMFINLAAITGKLPNLEVLALHFLDESDEIEDIVVVMPDETKYFVDAPRLRQLEFCGAAAAVVPLPLQQLECCGISGIEGEDLSDLLTIMSTLPIDGKLHTEINLSAVRADLPLALVPTVSPVSDFEIESQLDDEDDSLLALEELFSALTLPRMSRLALFGMLVPKTYSPLLWPHSAACAMLKRSGSCTMLRALCIQDVVITEAELLELFPLVPALEFLALSDHPSSVIALASVRSDNVVITDRLLKALTPATDDTSSYPWFLPRLECADFRTLGQFSDQVLEDFVGDRLIFRDNKGFACAFLWLPGYPYHLRDETLELFEGWTEDEKLEFECREFDHIEDQ</sequence>
<name>A0AAD6U7E3_9AGAR</name>
<evidence type="ECO:0000259" key="1">
    <source>
        <dbReference type="Pfam" id="PF12937"/>
    </source>
</evidence>
<dbReference type="Proteomes" id="UP001222325">
    <property type="component" value="Unassembled WGS sequence"/>
</dbReference>
<dbReference type="InterPro" id="IPR036047">
    <property type="entry name" value="F-box-like_dom_sf"/>
</dbReference>
<dbReference type="Pfam" id="PF12937">
    <property type="entry name" value="F-box-like"/>
    <property type="match status" value="1"/>
</dbReference>
<dbReference type="SUPFAM" id="SSF81383">
    <property type="entry name" value="F-box domain"/>
    <property type="match status" value="1"/>
</dbReference>
<feature type="domain" description="F-box" evidence="1">
    <location>
        <begin position="95"/>
        <end position="167"/>
    </location>
</feature>
<dbReference type="Gene3D" id="1.20.1280.50">
    <property type="match status" value="1"/>
</dbReference>
<dbReference type="AlphaFoldDB" id="A0AAD6U7E3"/>
<evidence type="ECO:0000313" key="2">
    <source>
        <dbReference type="EMBL" id="KAJ7093839.1"/>
    </source>
</evidence>
<evidence type="ECO:0000313" key="3">
    <source>
        <dbReference type="Proteomes" id="UP001222325"/>
    </source>
</evidence>
<gene>
    <name evidence="2" type="ORF">B0H15DRAFT_947177</name>
</gene>
<reference evidence="2" key="1">
    <citation type="submission" date="2023-03" db="EMBL/GenBank/DDBJ databases">
        <title>Massive genome expansion in bonnet fungi (Mycena s.s.) driven by repeated elements and novel gene families across ecological guilds.</title>
        <authorList>
            <consortium name="Lawrence Berkeley National Laboratory"/>
            <person name="Harder C.B."/>
            <person name="Miyauchi S."/>
            <person name="Viragh M."/>
            <person name="Kuo A."/>
            <person name="Thoen E."/>
            <person name="Andreopoulos B."/>
            <person name="Lu D."/>
            <person name="Skrede I."/>
            <person name="Drula E."/>
            <person name="Henrissat B."/>
            <person name="Morin E."/>
            <person name="Kohler A."/>
            <person name="Barry K."/>
            <person name="LaButti K."/>
            <person name="Morin E."/>
            <person name="Salamov A."/>
            <person name="Lipzen A."/>
            <person name="Mereny Z."/>
            <person name="Hegedus B."/>
            <person name="Baldrian P."/>
            <person name="Stursova M."/>
            <person name="Weitz H."/>
            <person name="Taylor A."/>
            <person name="Grigoriev I.V."/>
            <person name="Nagy L.G."/>
            <person name="Martin F."/>
            <person name="Kauserud H."/>
        </authorList>
    </citation>
    <scope>NUCLEOTIDE SEQUENCE</scope>
    <source>
        <strain evidence="2">CBHHK173m</strain>
    </source>
</reference>
<comment type="caution">
    <text evidence="2">The sequence shown here is derived from an EMBL/GenBank/DDBJ whole genome shotgun (WGS) entry which is preliminary data.</text>
</comment>
<dbReference type="InterPro" id="IPR001810">
    <property type="entry name" value="F-box_dom"/>
</dbReference>
<proteinExistence type="predicted"/>